<keyword evidence="2" id="KW-1185">Reference proteome</keyword>
<dbReference type="Proteomes" id="UP001057452">
    <property type="component" value="Chromosome 16"/>
</dbReference>
<evidence type="ECO:0000313" key="2">
    <source>
        <dbReference type="Proteomes" id="UP001057452"/>
    </source>
</evidence>
<accession>A0ACB9WCX2</accession>
<dbReference type="EMBL" id="CM043800">
    <property type="protein sequence ID" value="KAI4811225.1"/>
    <property type="molecule type" value="Genomic_DNA"/>
</dbReference>
<name>A0ACB9WCX2_CHAAC</name>
<sequence>MLMLICCFADSITIVSDVLLSTLQKELSFKVQIFEKKVEEYKKWTLKLSNSVEYVKYQAEQAERQIKAEFERLHKALVAEEALCLNALSDDEGQKIATIQGKIDKVNEDIKALKALSETLKKEMSNDDLPLLKVRGGTK</sequence>
<proteinExistence type="predicted"/>
<evidence type="ECO:0000313" key="1">
    <source>
        <dbReference type="EMBL" id="KAI4811225.1"/>
    </source>
</evidence>
<organism evidence="1 2">
    <name type="scientific">Chaenocephalus aceratus</name>
    <name type="common">Blackfin icefish</name>
    <name type="synonym">Chaenichthys aceratus</name>
    <dbReference type="NCBI Taxonomy" id="36190"/>
    <lineage>
        <taxon>Eukaryota</taxon>
        <taxon>Metazoa</taxon>
        <taxon>Chordata</taxon>
        <taxon>Craniata</taxon>
        <taxon>Vertebrata</taxon>
        <taxon>Euteleostomi</taxon>
        <taxon>Actinopterygii</taxon>
        <taxon>Neopterygii</taxon>
        <taxon>Teleostei</taxon>
        <taxon>Neoteleostei</taxon>
        <taxon>Acanthomorphata</taxon>
        <taxon>Eupercaria</taxon>
        <taxon>Perciformes</taxon>
        <taxon>Notothenioidei</taxon>
        <taxon>Channichthyidae</taxon>
        <taxon>Chaenocephalus</taxon>
    </lineage>
</organism>
<reference evidence="1" key="1">
    <citation type="submission" date="2022-05" db="EMBL/GenBank/DDBJ databases">
        <title>Chromosome-level genome of Chaenocephalus aceratus.</title>
        <authorList>
            <person name="Park H."/>
        </authorList>
    </citation>
    <scope>NUCLEOTIDE SEQUENCE</scope>
    <source>
        <strain evidence="1">KU_202001</strain>
    </source>
</reference>
<protein>
    <submittedName>
        <fullName evidence="1">Uncharacterized protein</fullName>
    </submittedName>
</protein>
<comment type="caution">
    <text evidence="1">The sequence shown here is derived from an EMBL/GenBank/DDBJ whole genome shotgun (WGS) entry which is preliminary data.</text>
</comment>
<gene>
    <name evidence="1" type="ORF">KUCAC02_014140</name>
</gene>